<proteinExistence type="predicted"/>
<dbReference type="AlphaFoldDB" id="A0A1I7BER3"/>
<keyword evidence="2" id="KW-1185">Reference proteome</keyword>
<evidence type="ECO:0000313" key="1">
    <source>
        <dbReference type="EMBL" id="SFT85645.1"/>
    </source>
</evidence>
<evidence type="ECO:0000313" key="2">
    <source>
        <dbReference type="Proteomes" id="UP000236454"/>
    </source>
</evidence>
<sequence length="206" mass="23142">MDILNLLETKNFEDLNTAEVNFVCQQMSADEYKQQREIIVMTQGLFAEDISQPTIVPLPPNKALAALKNKKKSGILLLFQSKISLWKAAAVFVALLGTYHYFIQNSSTTKAPVYITEYVEKEVVVPADPDTVIKEVVVEVQKEKLASTETSSQPYKVGELHQISPLRLNIEEMAMLNNLEAEILEMKQKDGVRVSEDSITRKVLGI</sequence>
<organism evidence="1 2">
    <name type="scientific">Lishizhenia tianjinensis</name>
    <dbReference type="NCBI Taxonomy" id="477690"/>
    <lineage>
        <taxon>Bacteria</taxon>
        <taxon>Pseudomonadati</taxon>
        <taxon>Bacteroidota</taxon>
        <taxon>Flavobacteriia</taxon>
        <taxon>Flavobacteriales</taxon>
        <taxon>Crocinitomicaceae</taxon>
        <taxon>Lishizhenia</taxon>
    </lineage>
</organism>
<gene>
    <name evidence="1" type="ORF">SAMN05216474_2749</name>
</gene>
<reference evidence="1 2" key="1">
    <citation type="submission" date="2016-10" db="EMBL/GenBank/DDBJ databases">
        <authorList>
            <person name="de Groot N.N."/>
        </authorList>
    </citation>
    <scope>NUCLEOTIDE SEQUENCE [LARGE SCALE GENOMIC DNA]</scope>
    <source>
        <strain evidence="1 2">CGMCC 1.7005</strain>
    </source>
</reference>
<dbReference type="STRING" id="477690.SAMN05216474_2749"/>
<accession>A0A1I7BER3</accession>
<name>A0A1I7BER3_9FLAO</name>
<protein>
    <submittedName>
        <fullName evidence="1">Uncharacterized protein</fullName>
    </submittedName>
</protein>
<dbReference type="EMBL" id="FPAS01000005">
    <property type="protein sequence ID" value="SFT85645.1"/>
    <property type="molecule type" value="Genomic_DNA"/>
</dbReference>
<dbReference type="Proteomes" id="UP000236454">
    <property type="component" value="Unassembled WGS sequence"/>
</dbReference>
<dbReference type="RefSeq" id="WP_139230389.1">
    <property type="nucleotide sequence ID" value="NZ_FPAS01000005.1"/>
</dbReference>